<dbReference type="InterPro" id="IPR039567">
    <property type="entry name" value="Gly-zipper"/>
</dbReference>
<dbReference type="PRINTS" id="PR01021">
    <property type="entry name" value="OMPADOMAIN"/>
</dbReference>
<name>A0A3T0N6R5_9RHOB</name>
<evidence type="ECO:0000313" key="9">
    <source>
        <dbReference type="Proteomes" id="UP000283063"/>
    </source>
</evidence>
<gene>
    <name evidence="8" type="ORF">EBB79_18615</name>
</gene>
<dbReference type="PROSITE" id="PS51257">
    <property type="entry name" value="PROKAR_LIPOPROTEIN"/>
    <property type="match status" value="1"/>
</dbReference>
<evidence type="ECO:0000256" key="3">
    <source>
        <dbReference type="ARBA" id="ARBA00023237"/>
    </source>
</evidence>
<accession>A0A3T0N6R5</accession>
<dbReference type="Pfam" id="PF13488">
    <property type="entry name" value="Gly-zipper_Omp"/>
    <property type="match status" value="1"/>
</dbReference>
<dbReference type="EMBL" id="CP033219">
    <property type="protein sequence ID" value="AZV79687.1"/>
    <property type="molecule type" value="Genomic_DNA"/>
</dbReference>
<keyword evidence="6" id="KW-0732">Signal</keyword>
<feature type="signal peptide" evidence="6">
    <location>
        <begin position="1"/>
        <end position="26"/>
    </location>
</feature>
<dbReference type="InterPro" id="IPR006664">
    <property type="entry name" value="OMP_bac"/>
</dbReference>
<evidence type="ECO:0000256" key="4">
    <source>
        <dbReference type="PROSITE-ProRule" id="PRU00473"/>
    </source>
</evidence>
<comment type="subcellular location">
    <subcellularLocation>
        <location evidence="1">Cell outer membrane</location>
    </subcellularLocation>
</comment>
<feature type="region of interest" description="Disordered" evidence="5">
    <location>
        <begin position="189"/>
        <end position="223"/>
    </location>
</feature>
<dbReference type="AlphaFoldDB" id="A0A3T0N6R5"/>
<protein>
    <submittedName>
        <fullName evidence="8">OmpA family protein</fullName>
    </submittedName>
</protein>
<dbReference type="PANTHER" id="PTHR30329">
    <property type="entry name" value="STATOR ELEMENT OF FLAGELLAR MOTOR COMPLEX"/>
    <property type="match status" value="1"/>
</dbReference>
<dbReference type="OrthoDB" id="9782229at2"/>
<keyword evidence="3" id="KW-0998">Cell outer membrane</keyword>
<dbReference type="Proteomes" id="UP000283063">
    <property type="component" value="Chromosome"/>
</dbReference>
<evidence type="ECO:0000256" key="1">
    <source>
        <dbReference type="ARBA" id="ARBA00004442"/>
    </source>
</evidence>
<dbReference type="InterPro" id="IPR036737">
    <property type="entry name" value="OmpA-like_sf"/>
</dbReference>
<dbReference type="RefSeq" id="WP_127750276.1">
    <property type="nucleotide sequence ID" value="NZ_CP033219.1"/>
</dbReference>
<evidence type="ECO:0000256" key="2">
    <source>
        <dbReference type="ARBA" id="ARBA00023136"/>
    </source>
</evidence>
<dbReference type="GO" id="GO:0009279">
    <property type="term" value="C:cell outer membrane"/>
    <property type="evidence" value="ECO:0007669"/>
    <property type="project" value="UniProtKB-SubCell"/>
</dbReference>
<evidence type="ECO:0000256" key="6">
    <source>
        <dbReference type="SAM" id="SignalP"/>
    </source>
</evidence>
<dbReference type="PROSITE" id="PS51123">
    <property type="entry name" value="OMPA_2"/>
    <property type="match status" value="1"/>
</dbReference>
<keyword evidence="2 4" id="KW-0472">Membrane</keyword>
<organism evidence="8 9">
    <name type="scientific">Parasedimentitalea marina</name>
    <dbReference type="NCBI Taxonomy" id="2483033"/>
    <lineage>
        <taxon>Bacteria</taxon>
        <taxon>Pseudomonadati</taxon>
        <taxon>Pseudomonadota</taxon>
        <taxon>Alphaproteobacteria</taxon>
        <taxon>Rhodobacterales</taxon>
        <taxon>Paracoccaceae</taxon>
        <taxon>Parasedimentitalea</taxon>
    </lineage>
</organism>
<dbReference type="Gene3D" id="3.30.1330.60">
    <property type="entry name" value="OmpA-like domain"/>
    <property type="match status" value="1"/>
</dbReference>
<evidence type="ECO:0000313" key="8">
    <source>
        <dbReference type="EMBL" id="AZV79687.1"/>
    </source>
</evidence>
<dbReference type="InterPro" id="IPR050330">
    <property type="entry name" value="Bact_OuterMem_StrucFunc"/>
</dbReference>
<dbReference type="KEGG" id="sedi:EBB79_18615"/>
<sequence length="223" mass="22651">MTMLKFSTATVLVAALGLGACTNATLIDNYNGDPNQNTKSGAIIGGILGASVGALSNSSNKGAAVIGGAVLGAAAGGAIGHGLDQQAAELRQQLANDGITIVNTGDRLIVSLPNDLTFASDSYAISSAVQSDLQKIADSLLRYPDSSVQVIGHTDSDGDASYNQGLSVKRADAVADQIQAGGVPYNRVQTTGEGEDQPVASNLTPEGKAQNRRVEIVVKPQSS</sequence>
<feature type="domain" description="OmpA-like" evidence="7">
    <location>
        <begin position="105"/>
        <end position="222"/>
    </location>
</feature>
<evidence type="ECO:0000256" key="5">
    <source>
        <dbReference type="SAM" id="MobiDB-lite"/>
    </source>
</evidence>
<proteinExistence type="predicted"/>
<dbReference type="InterPro" id="IPR006665">
    <property type="entry name" value="OmpA-like"/>
</dbReference>
<feature type="chain" id="PRO_5019088373" evidence="6">
    <location>
        <begin position="27"/>
        <end position="223"/>
    </location>
</feature>
<dbReference type="Pfam" id="PF00691">
    <property type="entry name" value="OmpA"/>
    <property type="match status" value="1"/>
</dbReference>
<evidence type="ECO:0000259" key="7">
    <source>
        <dbReference type="PROSITE" id="PS51123"/>
    </source>
</evidence>
<keyword evidence="9" id="KW-1185">Reference proteome</keyword>
<dbReference type="SUPFAM" id="SSF103088">
    <property type="entry name" value="OmpA-like"/>
    <property type="match status" value="1"/>
</dbReference>
<dbReference type="PANTHER" id="PTHR30329:SF21">
    <property type="entry name" value="LIPOPROTEIN YIAD-RELATED"/>
    <property type="match status" value="1"/>
</dbReference>
<reference evidence="8 9" key="1">
    <citation type="submission" date="2018-10" db="EMBL/GenBank/DDBJ databases">
        <title>Parasedimentitalea marina sp. nov., a psychrophilic bacterium isolated from deep seawater of the New Britain Trench.</title>
        <authorList>
            <person name="Cao J."/>
        </authorList>
    </citation>
    <scope>NUCLEOTIDE SEQUENCE [LARGE SCALE GENOMIC DNA]</scope>
    <source>
        <strain evidence="8 9">W43</strain>
    </source>
</reference>
<dbReference type="CDD" id="cd07185">
    <property type="entry name" value="OmpA_C-like"/>
    <property type="match status" value="1"/>
</dbReference>